<dbReference type="InterPro" id="IPR003593">
    <property type="entry name" value="AAA+_ATPase"/>
</dbReference>
<protein>
    <recommendedName>
        <fullName evidence="5">ABC transporter domain-containing protein</fullName>
    </recommendedName>
</protein>
<dbReference type="GO" id="GO:0005524">
    <property type="term" value="F:ATP binding"/>
    <property type="evidence" value="ECO:0007669"/>
    <property type="project" value="UniProtKB-KW"/>
</dbReference>
<proteinExistence type="inferred from homology"/>
<sequence length="302" mass="34512">MSVEIEHVDKFYGKNQVLKDINMNIKSTGCYAILGPNGAGKTTLFRVISTLIRPDSGSVRINGYDLFREREKALENVGFLVSVPEPPDFMTVREFIQFSAKLKGKNANLEDLNQKLDLPDFKARCGKLSKGQKRRVYLAAILAQDPQIMVLDEPTDGLDPIEIYRVKNVIKSIKKDKIILYSSHILSEIVDMCDYVYIMNKGRIIYHNNIVNIQKVFRSRVVRVEFDYPVRKEELKKTLFGYAISITVDGNKADIGYDGTSKSRRELMLKLLEKYEVRSFYDNTNSLEEAFVKILGVFGDKA</sequence>
<dbReference type="AlphaFoldDB" id="A0A2T9X8R9"/>
<comment type="similarity">
    <text evidence="1">Belongs to the ABC transporter superfamily.</text>
</comment>
<dbReference type="GO" id="GO:0016887">
    <property type="term" value="F:ATP hydrolysis activity"/>
    <property type="evidence" value="ECO:0007669"/>
    <property type="project" value="InterPro"/>
</dbReference>
<evidence type="ECO:0000256" key="1">
    <source>
        <dbReference type="ARBA" id="ARBA00005417"/>
    </source>
</evidence>
<feature type="domain" description="ABC transporter" evidence="5">
    <location>
        <begin position="3"/>
        <end position="226"/>
    </location>
</feature>
<evidence type="ECO:0000256" key="2">
    <source>
        <dbReference type="ARBA" id="ARBA00022448"/>
    </source>
</evidence>
<dbReference type="PANTHER" id="PTHR42711:SF5">
    <property type="entry name" value="ABC TRANSPORTER ATP-BINDING PROTEIN NATA"/>
    <property type="match status" value="1"/>
</dbReference>
<gene>
    <name evidence="6" type="ORF">DDW13_03060</name>
</gene>
<keyword evidence="4" id="KW-0067">ATP-binding</keyword>
<evidence type="ECO:0000313" key="6">
    <source>
        <dbReference type="EMBL" id="PVU76441.1"/>
    </source>
</evidence>
<dbReference type="SUPFAM" id="SSF52540">
    <property type="entry name" value="P-loop containing nucleoside triphosphate hydrolases"/>
    <property type="match status" value="1"/>
</dbReference>
<evidence type="ECO:0000259" key="5">
    <source>
        <dbReference type="PROSITE" id="PS50893"/>
    </source>
</evidence>
<name>A0A2T9X8R9_9CREN</name>
<dbReference type="Gene3D" id="3.40.50.300">
    <property type="entry name" value="P-loop containing nucleotide triphosphate hydrolases"/>
    <property type="match status" value="1"/>
</dbReference>
<dbReference type="Pfam" id="PF00005">
    <property type="entry name" value="ABC_tran"/>
    <property type="match status" value="1"/>
</dbReference>
<evidence type="ECO:0000313" key="7">
    <source>
        <dbReference type="Proteomes" id="UP000245638"/>
    </source>
</evidence>
<dbReference type="PROSITE" id="PS50893">
    <property type="entry name" value="ABC_TRANSPORTER_2"/>
    <property type="match status" value="1"/>
</dbReference>
<dbReference type="SMART" id="SM00382">
    <property type="entry name" value="AAA"/>
    <property type="match status" value="1"/>
</dbReference>
<reference evidence="6 7" key="1">
    <citation type="journal article" date="2015" name="Appl. Environ. Microbiol.">
        <title>Nanoarchaeota, Their Sulfolobales Host, and Nanoarchaeota Virus Distribution across Yellowstone National Park Hot Springs.</title>
        <authorList>
            <person name="Munson-McGee J.H."/>
            <person name="Field E.K."/>
            <person name="Bateson M."/>
            <person name="Rooney C."/>
            <person name="Stepanauskas R."/>
            <person name="Young M.J."/>
        </authorList>
    </citation>
    <scope>NUCLEOTIDE SEQUENCE [LARGE SCALE GENOMIC DNA]</scope>
    <source>
        <strain evidence="6">SCGC AC-742_N10</strain>
    </source>
</reference>
<dbReference type="Proteomes" id="UP000245638">
    <property type="component" value="Unassembled WGS sequence"/>
</dbReference>
<dbReference type="CDD" id="cd03230">
    <property type="entry name" value="ABC_DR_subfamily_A"/>
    <property type="match status" value="1"/>
</dbReference>
<dbReference type="InterPro" id="IPR003439">
    <property type="entry name" value="ABC_transporter-like_ATP-bd"/>
</dbReference>
<dbReference type="InterPro" id="IPR050763">
    <property type="entry name" value="ABC_transporter_ATP-binding"/>
</dbReference>
<dbReference type="EMBL" id="QEFD01000098">
    <property type="protein sequence ID" value="PVU76441.1"/>
    <property type="molecule type" value="Genomic_DNA"/>
</dbReference>
<keyword evidence="3" id="KW-0547">Nucleotide-binding</keyword>
<dbReference type="PANTHER" id="PTHR42711">
    <property type="entry name" value="ABC TRANSPORTER ATP-BINDING PROTEIN"/>
    <property type="match status" value="1"/>
</dbReference>
<organism evidence="6 7">
    <name type="scientific">Acidianus hospitalis</name>
    <dbReference type="NCBI Taxonomy" id="563177"/>
    <lineage>
        <taxon>Archaea</taxon>
        <taxon>Thermoproteota</taxon>
        <taxon>Thermoprotei</taxon>
        <taxon>Sulfolobales</taxon>
        <taxon>Sulfolobaceae</taxon>
        <taxon>Acidianus</taxon>
    </lineage>
</organism>
<evidence type="ECO:0000256" key="4">
    <source>
        <dbReference type="ARBA" id="ARBA00022840"/>
    </source>
</evidence>
<comment type="caution">
    <text evidence="6">The sequence shown here is derived from an EMBL/GenBank/DDBJ whole genome shotgun (WGS) entry which is preliminary data.</text>
</comment>
<accession>A0A2T9X8R9</accession>
<dbReference type="InterPro" id="IPR027417">
    <property type="entry name" value="P-loop_NTPase"/>
</dbReference>
<keyword evidence="2" id="KW-0813">Transport</keyword>
<evidence type="ECO:0000256" key="3">
    <source>
        <dbReference type="ARBA" id="ARBA00022741"/>
    </source>
</evidence>